<dbReference type="AlphaFoldDB" id="A0AA88J4N4"/>
<protein>
    <recommendedName>
        <fullName evidence="1">RGS domain-containing protein</fullName>
    </recommendedName>
</protein>
<dbReference type="InterPro" id="IPR016137">
    <property type="entry name" value="RGS"/>
</dbReference>
<dbReference type="EMBL" id="JAUPFM010000018">
    <property type="protein sequence ID" value="KAK2822106.1"/>
    <property type="molecule type" value="Genomic_DNA"/>
</dbReference>
<dbReference type="PANTHER" id="PTHR10845:SF43">
    <property type="entry name" value="REGULATOR OF G-PROTEIN SIGNALING 2"/>
    <property type="match status" value="1"/>
</dbReference>
<dbReference type="SMART" id="SM00315">
    <property type="entry name" value="RGS"/>
    <property type="match status" value="1"/>
</dbReference>
<dbReference type="SUPFAM" id="SSF48097">
    <property type="entry name" value="Regulator of G-protein signaling, RGS"/>
    <property type="match status" value="1"/>
</dbReference>
<dbReference type="Proteomes" id="UP001187415">
    <property type="component" value="Unassembled WGS sequence"/>
</dbReference>
<evidence type="ECO:0000313" key="2">
    <source>
        <dbReference type="EMBL" id="KAK2822106.1"/>
    </source>
</evidence>
<proteinExistence type="predicted"/>
<organism evidence="2 3">
    <name type="scientific">Channa striata</name>
    <name type="common">Snakehead murrel</name>
    <name type="synonym">Ophicephalus striatus</name>
    <dbReference type="NCBI Taxonomy" id="64152"/>
    <lineage>
        <taxon>Eukaryota</taxon>
        <taxon>Metazoa</taxon>
        <taxon>Chordata</taxon>
        <taxon>Craniata</taxon>
        <taxon>Vertebrata</taxon>
        <taxon>Euteleostomi</taxon>
        <taxon>Actinopterygii</taxon>
        <taxon>Neopterygii</taxon>
        <taxon>Teleostei</taxon>
        <taxon>Neoteleostei</taxon>
        <taxon>Acanthomorphata</taxon>
        <taxon>Anabantaria</taxon>
        <taxon>Anabantiformes</taxon>
        <taxon>Channoidei</taxon>
        <taxon>Channidae</taxon>
        <taxon>Channa</taxon>
    </lineage>
</organism>
<evidence type="ECO:0000313" key="3">
    <source>
        <dbReference type="Proteomes" id="UP001187415"/>
    </source>
</evidence>
<dbReference type="InterPro" id="IPR036305">
    <property type="entry name" value="RGS_sf"/>
</dbReference>
<dbReference type="Pfam" id="PF00615">
    <property type="entry name" value="RGS"/>
    <property type="match status" value="2"/>
</dbReference>
<name>A0AA88J4N4_CHASR</name>
<accession>A0AA88J4N4</accession>
<gene>
    <name evidence="2" type="ORF">Q5P01_022171</name>
</gene>
<keyword evidence="3" id="KW-1185">Reference proteome</keyword>
<reference evidence="2" key="1">
    <citation type="submission" date="2023-07" db="EMBL/GenBank/DDBJ databases">
        <title>Chromosome-level Genome Assembly of Striped Snakehead (Channa striata).</title>
        <authorList>
            <person name="Liu H."/>
        </authorList>
    </citation>
    <scope>NUCLEOTIDE SEQUENCE</scope>
    <source>
        <strain evidence="2">Gz</strain>
        <tissue evidence="2">Muscle</tissue>
    </source>
</reference>
<feature type="domain" description="RGS" evidence="1">
    <location>
        <begin position="73"/>
        <end position="153"/>
    </location>
</feature>
<dbReference type="PROSITE" id="PS50132">
    <property type="entry name" value="RGS"/>
    <property type="match status" value="1"/>
</dbReference>
<dbReference type="Gene3D" id="1.10.167.10">
    <property type="entry name" value="Regulator of G-protein Signalling 4, domain 2"/>
    <property type="match status" value="2"/>
</dbReference>
<sequence length="175" mass="20904">MDGLSRTPLDIQNTNRIHNAWKSRIHDLIQSPLLWMKICREETNEANQLGESLETFLSQKFMFSCVKSRQRAFWEFLKSEFCEENLDFWLACQEFKSFIRTVNLDFYTREIISQSVRQSSPSCFVEATKKIYSLMENDSFPHFIQSEQYKLQLDAASTERDLRKYRKALRMKSTR</sequence>
<evidence type="ECO:0000259" key="1">
    <source>
        <dbReference type="PROSITE" id="PS50132"/>
    </source>
</evidence>
<dbReference type="PANTHER" id="PTHR10845">
    <property type="entry name" value="REGULATOR OF G PROTEIN SIGNALING"/>
    <property type="match status" value="1"/>
</dbReference>
<comment type="caution">
    <text evidence="2">The sequence shown here is derived from an EMBL/GenBank/DDBJ whole genome shotgun (WGS) entry which is preliminary data.</text>
</comment>
<dbReference type="InterPro" id="IPR044926">
    <property type="entry name" value="RGS_subdomain_2"/>
</dbReference>